<keyword evidence="3" id="KW-1185">Reference proteome</keyword>
<dbReference type="SUPFAM" id="SSF56300">
    <property type="entry name" value="Metallo-dependent phosphatases"/>
    <property type="match status" value="1"/>
</dbReference>
<reference evidence="2 3" key="1">
    <citation type="submission" date="2018-06" db="EMBL/GenBank/DDBJ databases">
        <title>Complete Genomes of Monosporascus.</title>
        <authorList>
            <person name="Robinson A.J."/>
            <person name="Natvig D.O."/>
        </authorList>
    </citation>
    <scope>NUCLEOTIDE SEQUENCE [LARGE SCALE GENOMIC DNA]</scope>
    <source>
        <strain evidence="2 3">CBS 609.92</strain>
    </source>
</reference>
<comment type="caution">
    <text evidence="2">The sequence shown here is derived from an EMBL/GenBank/DDBJ whole genome shotgun (WGS) entry which is preliminary data.</text>
</comment>
<dbReference type="EMBL" id="QJNS01000233">
    <property type="protein sequence ID" value="RYO81963.1"/>
    <property type="molecule type" value="Genomic_DNA"/>
</dbReference>
<dbReference type="Proteomes" id="UP000294003">
    <property type="component" value="Unassembled WGS sequence"/>
</dbReference>
<evidence type="ECO:0000313" key="3">
    <source>
        <dbReference type="Proteomes" id="UP000294003"/>
    </source>
</evidence>
<dbReference type="InterPro" id="IPR029052">
    <property type="entry name" value="Metallo-depent_PP-like"/>
</dbReference>
<feature type="domain" description="Calcineurin-like phosphoesterase" evidence="1">
    <location>
        <begin position="42"/>
        <end position="240"/>
    </location>
</feature>
<evidence type="ECO:0000259" key="1">
    <source>
        <dbReference type="Pfam" id="PF00149"/>
    </source>
</evidence>
<organism evidence="2 3">
    <name type="scientific">Monosporascus cannonballus</name>
    <dbReference type="NCBI Taxonomy" id="155416"/>
    <lineage>
        <taxon>Eukaryota</taxon>
        <taxon>Fungi</taxon>
        <taxon>Dikarya</taxon>
        <taxon>Ascomycota</taxon>
        <taxon>Pezizomycotina</taxon>
        <taxon>Sordariomycetes</taxon>
        <taxon>Xylariomycetidae</taxon>
        <taxon>Xylariales</taxon>
        <taxon>Xylariales incertae sedis</taxon>
        <taxon>Monosporascus</taxon>
    </lineage>
</organism>
<evidence type="ECO:0000313" key="2">
    <source>
        <dbReference type="EMBL" id="RYO81963.1"/>
    </source>
</evidence>
<dbReference type="PANTHER" id="PTHR37844:SF2">
    <property type="entry name" value="SER_THR PROTEIN PHOSPHATASE SUPERFAMILY (AFU_ORTHOLOGUE AFUA_1G14840)"/>
    <property type="match status" value="1"/>
</dbReference>
<dbReference type="Pfam" id="PF00149">
    <property type="entry name" value="Metallophos"/>
    <property type="match status" value="1"/>
</dbReference>
<proteinExistence type="predicted"/>
<dbReference type="InterPro" id="IPR004843">
    <property type="entry name" value="Calcineurin-like_PHP"/>
</dbReference>
<protein>
    <recommendedName>
        <fullName evidence="1">Calcineurin-like phosphoesterase domain-containing protein</fullName>
    </recommendedName>
</protein>
<gene>
    <name evidence="2" type="ORF">DL762_006842</name>
</gene>
<dbReference type="Gene3D" id="3.60.21.10">
    <property type="match status" value="1"/>
</dbReference>
<name>A0ABY0H4C4_9PEZI</name>
<sequence>MDAFLRKIRKRLHPPSRSCVQILSDLHLEVGQQYSSYIFPTSAPFLLLGGDIGRLIDYDGYLKFLEAQVSRYEMVFLVLGNHEFYGLDYESGLDKARRLSEEPSLANALILLNRARWDDPGSSLTILGCTLWSAIPEEAYGVVESKVSDFKKIHKWTARKHNEVHAEETAWLRKQVAQVASQGDNGKRRLLVATHHAPCVEGTSRPEHSSNPWMPAFATDLVDQEGWDGVKTWVFGHTHYSTNLLRNGIRLVANQRGYALPGSAAQREEGKKTKKIAHEFDAAMAITL</sequence>
<accession>A0ABY0H4C4</accession>
<dbReference type="PANTHER" id="PTHR37844">
    <property type="entry name" value="SER/THR PROTEIN PHOSPHATASE SUPERFAMILY (AFU_ORTHOLOGUE AFUA_1G14840)"/>
    <property type="match status" value="1"/>
</dbReference>